<dbReference type="GO" id="GO:0051304">
    <property type="term" value="P:chromosome separation"/>
    <property type="evidence" value="ECO:0007669"/>
    <property type="project" value="InterPro"/>
</dbReference>
<dbReference type="GO" id="GO:0051301">
    <property type="term" value="P:cell division"/>
    <property type="evidence" value="ECO:0007669"/>
    <property type="project" value="UniProtKB-KW"/>
</dbReference>
<dbReference type="SUPFAM" id="SSF46785">
    <property type="entry name" value="Winged helix' DNA-binding domain"/>
    <property type="match status" value="2"/>
</dbReference>
<dbReference type="EMBL" id="PEZZ01000007">
    <property type="protein sequence ID" value="PIS05434.1"/>
    <property type="molecule type" value="Genomic_DNA"/>
</dbReference>
<reference evidence="6" key="1">
    <citation type="submission" date="2017-09" db="EMBL/GenBank/DDBJ databases">
        <title>Depth-based differentiation of microbial function through sediment-hosted aquifers and enrichment of novel symbionts in the deep terrestrial subsurface.</title>
        <authorList>
            <person name="Probst A.J."/>
            <person name="Ladd B."/>
            <person name="Jarett J.K."/>
            <person name="Geller-Mcgrath D.E."/>
            <person name="Sieber C.M.K."/>
            <person name="Emerson J.B."/>
            <person name="Anantharaman K."/>
            <person name="Thomas B.C."/>
            <person name="Malmstrom R."/>
            <person name="Stieglmeier M."/>
            <person name="Klingl A."/>
            <person name="Woyke T."/>
            <person name="Ryan C.M."/>
            <person name="Banfield J.F."/>
        </authorList>
    </citation>
    <scope>NUCLEOTIDE SEQUENCE [LARGE SCALE GENOMIC DNA]</scope>
</reference>
<accession>A0A2H0W264</accession>
<sequence length="183" mass="20698">MSTVSKIESLLFISHQPLSVKKLASLIGAQSAEIKEAIEQLTQKYNQKDSGVILQKIGHSVHLVTAGDNAKLVKDYIKDETTGELTRPSLEALTIIAYRGPITKYELEQIRGVNCSLILRNLLMRGLIEANEDKKKMTTYYQITHEFLKFLGLAESRELPNFEQLHSHEVMQKLIDQNTQSSE</sequence>
<dbReference type="AlphaFoldDB" id="A0A2H0W264"/>
<dbReference type="Proteomes" id="UP000230935">
    <property type="component" value="Unassembled WGS sequence"/>
</dbReference>
<comment type="caution">
    <text evidence="5">The sequence shown here is derived from an EMBL/GenBank/DDBJ whole genome shotgun (WGS) entry which is preliminary data.</text>
</comment>
<name>A0A2H0W264_9BACT</name>
<proteinExistence type="predicted"/>
<dbReference type="PANTHER" id="PTHR34298">
    <property type="entry name" value="SEGREGATION AND CONDENSATION PROTEIN B"/>
    <property type="match status" value="1"/>
</dbReference>
<evidence type="ECO:0000256" key="4">
    <source>
        <dbReference type="ARBA" id="ARBA00023306"/>
    </source>
</evidence>
<dbReference type="InterPro" id="IPR036388">
    <property type="entry name" value="WH-like_DNA-bd_sf"/>
</dbReference>
<gene>
    <name evidence="5" type="primary">scpB</name>
    <name evidence="5" type="ORF">COT81_01485</name>
</gene>
<evidence type="ECO:0000256" key="2">
    <source>
        <dbReference type="ARBA" id="ARBA00022618"/>
    </source>
</evidence>
<keyword evidence="2" id="KW-0132">Cell division</keyword>
<keyword evidence="4" id="KW-0131">Cell cycle</keyword>
<dbReference type="InterPro" id="IPR036390">
    <property type="entry name" value="WH_DNA-bd_sf"/>
</dbReference>
<organism evidence="5 6">
    <name type="scientific">Candidatus Buchananbacteria bacterium CG10_big_fil_rev_8_21_14_0_10_42_9</name>
    <dbReference type="NCBI Taxonomy" id="1974526"/>
    <lineage>
        <taxon>Bacteria</taxon>
        <taxon>Candidatus Buchananiibacteriota</taxon>
    </lineage>
</organism>
<dbReference type="Pfam" id="PF04079">
    <property type="entry name" value="SMC_ScpB"/>
    <property type="match status" value="1"/>
</dbReference>
<dbReference type="InterPro" id="IPR005234">
    <property type="entry name" value="ScpB_csome_segregation"/>
</dbReference>
<protein>
    <submittedName>
        <fullName evidence="5">SMC-Scp complex subunit ScpB</fullName>
    </submittedName>
</protein>
<evidence type="ECO:0000313" key="5">
    <source>
        <dbReference type="EMBL" id="PIS05434.1"/>
    </source>
</evidence>
<dbReference type="Gene3D" id="1.10.10.10">
    <property type="entry name" value="Winged helix-like DNA-binding domain superfamily/Winged helix DNA-binding domain"/>
    <property type="match status" value="2"/>
</dbReference>
<evidence type="ECO:0000256" key="1">
    <source>
        <dbReference type="ARBA" id="ARBA00022490"/>
    </source>
</evidence>
<keyword evidence="1" id="KW-0963">Cytoplasm</keyword>
<dbReference type="PIRSF" id="PIRSF019345">
    <property type="entry name" value="ScpB"/>
    <property type="match status" value="1"/>
</dbReference>
<dbReference type="NCBIfam" id="TIGR00281">
    <property type="entry name" value="SMC-Scp complex subunit ScpB"/>
    <property type="match status" value="1"/>
</dbReference>
<evidence type="ECO:0000256" key="3">
    <source>
        <dbReference type="ARBA" id="ARBA00022829"/>
    </source>
</evidence>
<keyword evidence="3" id="KW-0159">Chromosome partition</keyword>
<dbReference type="PANTHER" id="PTHR34298:SF2">
    <property type="entry name" value="SEGREGATION AND CONDENSATION PROTEIN B"/>
    <property type="match status" value="1"/>
</dbReference>
<evidence type="ECO:0000313" key="6">
    <source>
        <dbReference type="Proteomes" id="UP000230935"/>
    </source>
</evidence>